<gene>
    <name evidence="4" type="ORF">E5K02_01300</name>
</gene>
<dbReference type="InterPro" id="IPR036390">
    <property type="entry name" value="WH_DNA-bd_sf"/>
</dbReference>
<comment type="caution">
    <text evidence="4">The sequence shown here is derived from an EMBL/GenBank/DDBJ whole genome shotgun (WGS) entry which is preliminary data.</text>
</comment>
<keyword evidence="5" id="KW-1185">Reference proteome</keyword>
<dbReference type="InterPro" id="IPR026881">
    <property type="entry name" value="WYL_dom"/>
</dbReference>
<dbReference type="Pfam" id="PF25583">
    <property type="entry name" value="WCX"/>
    <property type="match status" value="1"/>
</dbReference>
<name>A0A4Z0QDK6_9BACT</name>
<evidence type="ECO:0000256" key="1">
    <source>
        <dbReference type="ARBA" id="ARBA00023015"/>
    </source>
</evidence>
<proteinExistence type="predicted"/>
<dbReference type="InterPro" id="IPR001034">
    <property type="entry name" value="DeoR_HTH"/>
</dbReference>
<dbReference type="PROSITE" id="PS52050">
    <property type="entry name" value="WYL"/>
    <property type="match status" value="1"/>
</dbReference>
<dbReference type="Pfam" id="PF13280">
    <property type="entry name" value="WYL"/>
    <property type="match status" value="1"/>
</dbReference>
<dbReference type="InterPro" id="IPR057727">
    <property type="entry name" value="WCX_dom"/>
</dbReference>
<dbReference type="Proteomes" id="UP000298471">
    <property type="component" value="Unassembled WGS sequence"/>
</dbReference>
<dbReference type="PIRSF" id="PIRSF016838">
    <property type="entry name" value="PafC"/>
    <property type="match status" value="1"/>
</dbReference>
<dbReference type="PANTHER" id="PTHR34580:SF1">
    <property type="entry name" value="PROTEIN PAFC"/>
    <property type="match status" value="1"/>
</dbReference>
<keyword evidence="1" id="KW-0805">Transcription regulation</keyword>
<dbReference type="PANTHER" id="PTHR34580">
    <property type="match status" value="1"/>
</dbReference>
<accession>A0A4Z0QDK6</accession>
<evidence type="ECO:0000259" key="3">
    <source>
        <dbReference type="PROSITE" id="PS51000"/>
    </source>
</evidence>
<organism evidence="4 5">
    <name type="scientific">Hymenobacter metallicola</name>
    <dbReference type="NCBI Taxonomy" id="2563114"/>
    <lineage>
        <taxon>Bacteria</taxon>
        <taxon>Pseudomonadati</taxon>
        <taxon>Bacteroidota</taxon>
        <taxon>Cytophagia</taxon>
        <taxon>Cytophagales</taxon>
        <taxon>Hymenobacteraceae</taxon>
        <taxon>Hymenobacter</taxon>
    </lineage>
</organism>
<keyword evidence="2" id="KW-0804">Transcription</keyword>
<reference evidence="4 5" key="1">
    <citation type="submission" date="2019-04" db="EMBL/GenBank/DDBJ databases">
        <authorList>
            <person name="Feng G."/>
            <person name="Zhang J."/>
            <person name="Zhu H."/>
        </authorList>
    </citation>
    <scope>NUCLEOTIDE SEQUENCE [LARGE SCALE GENOMIC DNA]</scope>
    <source>
        <strain evidence="4 5">9PBR-1</strain>
    </source>
</reference>
<dbReference type="InterPro" id="IPR013196">
    <property type="entry name" value="HTH_11"/>
</dbReference>
<evidence type="ECO:0000256" key="2">
    <source>
        <dbReference type="ARBA" id="ARBA00023163"/>
    </source>
</evidence>
<evidence type="ECO:0000313" key="4">
    <source>
        <dbReference type="EMBL" id="TGE28130.1"/>
    </source>
</evidence>
<protein>
    <submittedName>
        <fullName evidence="4">YafY family transcriptional regulator</fullName>
    </submittedName>
</protein>
<dbReference type="Gene3D" id="1.10.10.10">
    <property type="entry name" value="Winged helix-like DNA-binding domain superfamily/Winged helix DNA-binding domain"/>
    <property type="match status" value="1"/>
</dbReference>
<dbReference type="AlphaFoldDB" id="A0A4Z0QDK6"/>
<dbReference type="InterPro" id="IPR028349">
    <property type="entry name" value="PafC-like"/>
</dbReference>
<evidence type="ECO:0000313" key="5">
    <source>
        <dbReference type="Proteomes" id="UP000298471"/>
    </source>
</evidence>
<sequence>MNRFDRITALLIQLQAKRVVKGPELAQRYGVSLRTIYRDLRTLEEAGVPLCGEAGVGYTLAEGYRLPPVMFSREEATALLTAEKLAAQLTDAHTAQLNQTAMDKLRAVLRRADRDYLEELGSRIRVFGGTRRPALRAPAAGTQQPLLDAIARQRVVRLEYRAGHQGTPSRRDVEPIGVYFGQHWHAVAFCRLRQEFRDFRLDRIVGLQVLDEAFAPRPDTLQSYWAELAKERQTQVAVVRFGPQVLGQVHENKHYYGWKQEQAPDEAGWVEMTLVPGCLKHFSRWLLLFAGQVQVQAPAELQAQVRELAQAAHDFFCVPVESY</sequence>
<dbReference type="RefSeq" id="WP_135391502.1">
    <property type="nucleotide sequence ID" value="NZ_SRMB01000001.1"/>
</dbReference>
<dbReference type="Pfam" id="PF08279">
    <property type="entry name" value="HTH_11"/>
    <property type="match status" value="1"/>
</dbReference>
<dbReference type="GO" id="GO:0003700">
    <property type="term" value="F:DNA-binding transcription factor activity"/>
    <property type="evidence" value="ECO:0007669"/>
    <property type="project" value="InterPro"/>
</dbReference>
<dbReference type="OrthoDB" id="9815009at2"/>
<dbReference type="InterPro" id="IPR036388">
    <property type="entry name" value="WH-like_DNA-bd_sf"/>
</dbReference>
<dbReference type="PROSITE" id="PS51000">
    <property type="entry name" value="HTH_DEOR_2"/>
    <property type="match status" value="1"/>
</dbReference>
<dbReference type="EMBL" id="SRMB01000001">
    <property type="protein sequence ID" value="TGE28130.1"/>
    <property type="molecule type" value="Genomic_DNA"/>
</dbReference>
<feature type="domain" description="HTH deoR-type" evidence="3">
    <location>
        <begin position="3"/>
        <end position="58"/>
    </location>
</feature>
<dbReference type="SUPFAM" id="SSF46785">
    <property type="entry name" value="Winged helix' DNA-binding domain"/>
    <property type="match status" value="1"/>
</dbReference>
<dbReference type="InterPro" id="IPR051534">
    <property type="entry name" value="CBASS_pafABC_assoc_protein"/>
</dbReference>